<feature type="transmembrane region" description="Helical" evidence="16">
    <location>
        <begin position="12"/>
        <end position="30"/>
    </location>
</feature>
<comment type="subcellular location">
    <subcellularLocation>
        <location evidence="16">Cell inner membrane</location>
        <topology evidence="16">Multi-pass membrane protein</topology>
    </subcellularLocation>
    <subcellularLocation>
        <location evidence="1">Cell membrane</location>
        <topology evidence="1">Multi-pass membrane protein</topology>
    </subcellularLocation>
</comment>
<evidence type="ECO:0000256" key="15">
    <source>
        <dbReference type="RuleBase" id="RU362091"/>
    </source>
</evidence>
<dbReference type="NCBIfam" id="TIGR00813">
    <property type="entry name" value="sss"/>
    <property type="match status" value="1"/>
</dbReference>
<sequence length="507" mass="55409">MFGFDPTTTTFLIYIIGMILIGLIAYRVTNNLSDYILGGRRLGSFVTALSAGASDMSGWLLMGLPGAVYAGGLIEGWLAIGLTLGAYFNWKLVAGRLRSQTEYSGDALTLPEYFHNRFADKTRVIKILSAAIFLLFFAIYCASGVVAGARVFENLFGVPYQYAVWYGAIATILYTFIGGFLAVSWTDTIQASLMVFALILTPLFVVINLGGIEAMQQTIAQAQQLANHDYNNMFAGTTFLGILSLLAWGLGYFGQPHIVVRFMAAESVKSLENARRISMTWMVICLTGAIGIGYFGMAYFFAYPEQATVVNQNKEQIFIELAKILFNPWITGILLSAILAAVMSTLSAQLLICSSAITEDLYKGIIRPTATDKELIWLGRVMVLAVAALAIYIAQDPNSQVFALVKDAWAGFGSAFGPVLLFSLFWKRMNGFGAISGMLTGALIVYLWKYISPVVNLTEMYSIIPGFIAASFAIWLVSLITPPPSQAVVDTFERADNAFQQQINGTR</sequence>
<dbReference type="FunFam" id="1.20.1730.10:FF:000002">
    <property type="entry name" value="Sodium/proline symporter"/>
    <property type="match status" value="1"/>
</dbReference>
<evidence type="ECO:0000256" key="16">
    <source>
        <dbReference type="RuleBase" id="RU366012"/>
    </source>
</evidence>
<dbReference type="Gene3D" id="1.20.1730.10">
    <property type="entry name" value="Sodium/glucose cotransporter"/>
    <property type="match status" value="1"/>
</dbReference>
<keyword evidence="9 16" id="KW-0406">Ion transport</keyword>
<feature type="transmembrane region" description="Helical" evidence="16">
    <location>
        <begin position="408"/>
        <end position="426"/>
    </location>
</feature>
<feature type="transmembrane region" description="Helical" evidence="16">
    <location>
        <begin position="42"/>
        <end position="62"/>
    </location>
</feature>
<dbReference type="EMBL" id="CP011219">
    <property type="protein sequence ID" value="AKO32332.1"/>
    <property type="molecule type" value="Genomic_DNA"/>
</dbReference>
<comment type="similarity">
    <text evidence="2 15">Belongs to the sodium:solute symporter (SSF) (TC 2.A.21) family.</text>
</comment>
<evidence type="ECO:0000256" key="3">
    <source>
        <dbReference type="ARBA" id="ARBA00022448"/>
    </source>
</evidence>
<dbReference type="GO" id="GO:0015824">
    <property type="term" value="P:proline transport"/>
    <property type="evidence" value="ECO:0007669"/>
    <property type="project" value="UniProtKB-UniRule"/>
</dbReference>
<dbReference type="AlphaFoldDB" id="A0AAC8UC86"/>
<dbReference type="InterPro" id="IPR001734">
    <property type="entry name" value="Na/solute_symporter"/>
</dbReference>
<dbReference type="CDD" id="cd11475">
    <property type="entry name" value="SLC5sbd_PutP"/>
    <property type="match status" value="1"/>
</dbReference>
<feature type="transmembrane region" description="Helical" evidence="16">
    <location>
        <begin position="232"/>
        <end position="253"/>
    </location>
</feature>
<dbReference type="GO" id="GO:0005886">
    <property type="term" value="C:plasma membrane"/>
    <property type="evidence" value="ECO:0007669"/>
    <property type="project" value="UniProtKB-SubCell"/>
</dbReference>
<dbReference type="PROSITE" id="PS00457">
    <property type="entry name" value="NA_SOLUT_SYMP_2"/>
    <property type="match status" value="1"/>
</dbReference>
<evidence type="ECO:0000256" key="5">
    <source>
        <dbReference type="ARBA" id="ARBA00022692"/>
    </source>
</evidence>
<evidence type="ECO:0000256" key="12">
    <source>
        <dbReference type="ARBA" id="ARBA00033708"/>
    </source>
</evidence>
<evidence type="ECO:0000313" key="17">
    <source>
        <dbReference type="EMBL" id="AKO32332.1"/>
    </source>
</evidence>
<feature type="transmembrane region" description="Helical" evidence="16">
    <location>
        <begin position="127"/>
        <end position="152"/>
    </location>
</feature>
<evidence type="ECO:0000256" key="13">
    <source>
        <dbReference type="ARBA" id="ARBA00067214"/>
    </source>
</evidence>
<feature type="transmembrane region" description="Helical" evidence="16">
    <location>
        <begin position="279"/>
        <end position="302"/>
    </location>
</feature>
<keyword evidence="3 16" id="KW-0813">Transport</keyword>
<evidence type="ECO:0000256" key="11">
    <source>
        <dbReference type="ARBA" id="ARBA00023201"/>
    </source>
</evidence>
<feature type="transmembrane region" description="Helical" evidence="16">
    <location>
        <begin position="460"/>
        <end position="480"/>
    </location>
</feature>
<evidence type="ECO:0000256" key="14">
    <source>
        <dbReference type="ARBA" id="ARBA00082709"/>
    </source>
</evidence>
<dbReference type="NCBIfam" id="TIGR02121">
    <property type="entry name" value="Na_Pro_sym"/>
    <property type="match status" value="1"/>
</dbReference>
<feature type="transmembrane region" description="Helical" evidence="16">
    <location>
        <begin position="329"/>
        <end position="354"/>
    </location>
</feature>
<keyword evidence="11 16" id="KW-0739">Sodium transport</keyword>
<protein>
    <recommendedName>
        <fullName evidence="13 16">Sodium/proline symporter</fullName>
    </recommendedName>
    <alternativeName>
        <fullName evidence="14 16">Proline permease</fullName>
    </alternativeName>
</protein>
<dbReference type="GO" id="GO:0031402">
    <property type="term" value="F:sodium ion binding"/>
    <property type="evidence" value="ECO:0007669"/>
    <property type="project" value="UniProtKB-UniRule"/>
</dbReference>
<evidence type="ECO:0000256" key="4">
    <source>
        <dbReference type="ARBA" id="ARBA00022475"/>
    </source>
</evidence>
<dbReference type="PROSITE" id="PS50283">
    <property type="entry name" value="NA_SOLUT_SYMP_3"/>
    <property type="match status" value="1"/>
</dbReference>
<dbReference type="Proteomes" id="UP000060132">
    <property type="component" value="Chromosome"/>
</dbReference>
<feature type="transmembrane region" description="Helical" evidence="16">
    <location>
        <begin position="193"/>
        <end position="212"/>
    </location>
</feature>
<evidence type="ECO:0000256" key="8">
    <source>
        <dbReference type="ARBA" id="ARBA00023053"/>
    </source>
</evidence>
<evidence type="ECO:0000256" key="10">
    <source>
        <dbReference type="ARBA" id="ARBA00023136"/>
    </source>
</evidence>
<dbReference type="OMA" id="MRATTWI"/>
<keyword evidence="4" id="KW-1003">Cell membrane</keyword>
<feature type="transmembrane region" description="Helical" evidence="16">
    <location>
        <begin position="375"/>
        <end position="393"/>
    </location>
</feature>
<dbReference type="InterPro" id="IPR050277">
    <property type="entry name" value="Sodium:Solute_Symporter"/>
</dbReference>
<evidence type="ECO:0000256" key="6">
    <source>
        <dbReference type="ARBA" id="ARBA00022847"/>
    </source>
</evidence>
<organism evidence="17 18">
    <name type="scientific">Haemophilus ducreyi</name>
    <dbReference type="NCBI Taxonomy" id="730"/>
    <lineage>
        <taxon>Bacteria</taxon>
        <taxon>Pseudomonadati</taxon>
        <taxon>Pseudomonadota</taxon>
        <taxon>Gammaproteobacteria</taxon>
        <taxon>Pasteurellales</taxon>
        <taxon>Pasteurellaceae</taxon>
        <taxon>Haemophilus</taxon>
    </lineage>
</organism>
<keyword evidence="16" id="KW-0997">Cell inner membrane</keyword>
<feature type="transmembrane region" description="Helical" evidence="16">
    <location>
        <begin position="164"/>
        <end position="186"/>
    </location>
</feature>
<comment type="catalytic activity">
    <reaction evidence="12">
        <text>L-proline(in) + Na(+)(in) = L-proline(out) + Na(+)(out)</text>
        <dbReference type="Rhea" id="RHEA:28967"/>
        <dbReference type="ChEBI" id="CHEBI:29101"/>
        <dbReference type="ChEBI" id="CHEBI:60039"/>
    </reaction>
</comment>
<dbReference type="PROSITE" id="PS00456">
    <property type="entry name" value="NA_SOLUT_SYMP_1"/>
    <property type="match status" value="1"/>
</dbReference>
<keyword evidence="6 16" id="KW-0769">Symport</keyword>
<evidence type="ECO:0000313" key="18">
    <source>
        <dbReference type="Proteomes" id="UP000060132"/>
    </source>
</evidence>
<feature type="transmembrane region" description="Helical" evidence="16">
    <location>
        <begin position="68"/>
        <end position="90"/>
    </location>
</feature>
<gene>
    <name evidence="17" type="ORF">RZ57_03975</name>
</gene>
<comment type="function">
    <text evidence="16">Catalyzes the sodium-dependent uptake of extracellular L-proline.</text>
</comment>
<reference evidence="17 18" key="1">
    <citation type="journal article" date="2015" name="PLoS Negl. Trop. Dis.">
        <title>Haemophilus ducreyi Cutaneous Ulcer Strains Are Nearly Identical to Class I Genital Ulcer Strains.</title>
        <authorList>
            <person name="Gangaiah D."/>
            <person name="Webb K.M."/>
            <person name="Humphreys T.L."/>
            <person name="Fortney K.R."/>
            <person name="Toh E."/>
            <person name="Tai A."/>
            <person name="Katz S.S."/>
            <person name="Pillay A."/>
            <person name="Chen C.Y."/>
            <person name="Roberts S.A."/>
            <person name="Munson R.S.Jr."/>
            <person name="Spinola S.M."/>
        </authorList>
    </citation>
    <scope>NUCLEOTIDE SEQUENCE [LARGE SCALE GENOMIC DNA]</scope>
    <source>
        <strain evidence="18">CLU2</strain>
    </source>
</reference>
<keyword evidence="10 16" id="KW-0472">Membrane</keyword>
<name>A0AAC8UC86_HAEDC</name>
<dbReference type="InterPro" id="IPR011851">
    <property type="entry name" value="Na/Pro_symporter"/>
</dbReference>
<dbReference type="InterPro" id="IPR038377">
    <property type="entry name" value="Na/Glc_symporter_sf"/>
</dbReference>
<proteinExistence type="inferred from homology"/>
<dbReference type="GO" id="GO:0005298">
    <property type="term" value="F:proline:sodium symporter activity"/>
    <property type="evidence" value="ECO:0007669"/>
    <property type="project" value="UniProtKB-UniRule"/>
</dbReference>
<keyword evidence="5 16" id="KW-0812">Transmembrane</keyword>
<evidence type="ECO:0000256" key="2">
    <source>
        <dbReference type="ARBA" id="ARBA00006434"/>
    </source>
</evidence>
<keyword evidence="16" id="KW-0029">Amino-acid transport</keyword>
<dbReference type="Pfam" id="PF00474">
    <property type="entry name" value="SSF"/>
    <property type="match status" value="1"/>
</dbReference>
<evidence type="ECO:0000256" key="7">
    <source>
        <dbReference type="ARBA" id="ARBA00022989"/>
    </source>
</evidence>
<dbReference type="RefSeq" id="WP_010944928.1">
    <property type="nucleotide sequence ID" value="NZ_CP011218.1"/>
</dbReference>
<feature type="transmembrane region" description="Helical" evidence="16">
    <location>
        <begin position="431"/>
        <end position="448"/>
    </location>
</feature>
<evidence type="ECO:0000256" key="9">
    <source>
        <dbReference type="ARBA" id="ARBA00023065"/>
    </source>
</evidence>
<dbReference type="GO" id="GO:0015193">
    <property type="term" value="F:L-proline transmembrane transporter activity"/>
    <property type="evidence" value="ECO:0007669"/>
    <property type="project" value="TreeGrafter"/>
</dbReference>
<keyword evidence="8 16" id="KW-0915">Sodium</keyword>
<evidence type="ECO:0000256" key="1">
    <source>
        <dbReference type="ARBA" id="ARBA00004651"/>
    </source>
</evidence>
<dbReference type="PANTHER" id="PTHR48086:SF3">
    <property type="entry name" value="SODIUM_PROLINE SYMPORTER"/>
    <property type="match status" value="1"/>
</dbReference>
<accession>A0AAC8UC86</accession>
<keyword evidence="7 16" id="KW-1133">Transmembrane helix</keyword>
<dbReference type="PANTHER" id="PTHR48086">
    <property type="entry name" value="SODIUM/PROLINE SYMPORTER-RELATED"/>
    <property type="match status" value="1"/>
</dbReference>
<dbReference type="InterPro" id="IPR018212">
    <property type="entry name" value="Na/solute_symporter_CS"/>
</dbReference>